<dbReference type="Pfam" id="PF00995">
    <property type="entry name" value="Sec1"/>
    <property type="match status" value="1"/>
</dbReference>
<proteinExistence type="inferred from homology"/>
<dbReference type="InterPro" id="IPR043154">
    <property type="entry name" value="Sec-1-like_dom1"/>
</dbReference>
<dbReference type="SUPFAM" id="SSF56815">
    <property type="entry name" value="Sec1/munc18-like (SM) proteins"/>
    <property type="match status" value="1"/>
</dbReference>
<organism evidence="2 3">
    <name type="scientific">Caenorhabditis tropicalis</name>
    <dbReference type="NCBI Taxonomy" id="1561998"/>
    <lineage>
        <taxon>Eukaryota</taxon>
        <taxon>Metazoa</taxon>
        <taxon>Ecdysozoa</taxon>
        <taxon>Nematoda</taxon>
        <taxon>Chromadorea</taxon>
        <taxon>Rhabditida</taxon>
        <taxon>Rhabditina</taxon>
        <taxon>Rhabditomorpha</taxon>
        <taxon>Rhabditoidea</taxon>
        <taxon>Rhabditidae</taxon>
        <taxon>Peloderinae</taxon>
        <taxon>Caenorhabditis</taxon>
    </lineage>
</organism>
<protein>
    <submittedName>
        <fullName evidence="3">Ras-associating domain-containing protein</fullName>
    </submittedName>
</protein>
<dbReference type="Proteomes" id="UP000095282">
    <property type="component" value="Unplaced"/>
</dbReference>
<dbReference type="Gene3D" id="3.40.50.2060">
    <property type="match status" value="1"/>
</dbReference>
<comment type="similarity">
    <text evidence="1">Belongs to the STXBP/unc-18/SEC1 family.</text>
</comment>
<reference evidence="3" key="1">
    <citation type="submission" date="2016-11" db="UniProtKB">
        <authorList>
            <consortium name="WormBaseParasite"/>
        </authorList>
    </citation>
    <scope>IDENTIFICATION</scope>
</reference>
<name>A0A1I7SZW2_9PELO</name>
<dbReference type="InterPro" id="IPR001619">
    <property type="entry name" value="Sec1-like"/>
</dbReference>
<sequence length="183" mass="21175">MDLVQSSRKLIQDMIQLSGSQMKLLLMDGETTPTVSCSYAQSEVMQKEVYIFDRIENKTSADSIKSLKCVVFVRPTAENIDRLVQELQEPRFNQYYLYFSNTINKYDVKRLAEADKNETVREVQEVFLDGIPLRKDLFTLNIHHIFDSTFNVKDHSAERLKCGIVALLLQLRKAPAVRYGFDN</sequence>
<dbReference type="InterPro" id="IPR036045">
    <property type="entry name" value="Sec1-like_sf"/>
</dbReference>
<dbReference type="AlphaFoldDB" id="A0A1I7SZW2"/>
<dbReference type="eggNOG" id="KOG1299">
    <property type="taxonomic scope" value="Eukaryota"/>
</dbReference>
<evidence type="ECO:0000313" key="3">
    <source>
        <dbReference type="WBParaSite" id="Csp11.Scaffold412.g1102.t2"/>
    </source>
</evidence>
<keyword evidence="2" id="KW-1185">Reference proteome</keyword>
<evidence type="ECO:0000313" key="2">
    <source>
        <dbReference type="Proteomes" id="UP000095282"/>
    </source>
</evidence>
<dbReference type="GO" id="GO:0016192">
    <property type="term" value="P:vesicle-mediated transport"/>
    <property type="evidence" value="ECO:0007669"/>
    <property type="project" value="InterPro"/>
</dbReference>
<evidence type="ECO:0000256" key="1">
    <source>
        <dbReference type="ARBA" id="ARBA00009884"/>
    </source>
</evidence>
<dbReference type="STRING" id="1561998.A0A1I7SZW2"/>
<accession>A0A1I7SZW2</accession>
<dbReference type="PANTHER" id="PTHR11679">
    <property type="entry name" value="VESICLE PROTEIN SORTING-ASSOCIATED"/>
    <property type="match status" value="1"/>
</dbReference>
<dbReference type="WBParaSite" id="Csp11.Scaffold412.g1102.t2">
    <property type="protein sequence ID" value="Csp11.Scaffold412.g1102.t2"/>
    <property type="gene ID" value="Csp11.Scaffold412.g1102"/>
</dbReference>